<dbReference type="AlphaFoldDB" id="A0A1H6DVZ5"/>
<evidence type="ECO:0000313" key="1">
    <source>
        <dbReference type="EMBL" id="SEG89254.1"/>
    </source>
</evidence>
<name>A0A1H6DVZ5_9ACTN</name>
<dbReference type="Proteomes" id="UP000236732">
    <property type="component" value="Unassembled WGS sequence"/>
</dbReference>
<proteinExistence type="predicted"/>
<dbReference type="SUPFAM" id="SSF54593">
    <property type="entry name" value="Glyoxalase/Bleomycin resistance protein/Dihydroxybiphenyl dioxygenase"/>
    <property type="match status" value="1"/>
</dbReference>
<protein>
    <submittedName>
        <fullName evidence="1">Uncharacterized protein</fullName>
    </submittedName>
</protein>
<dbReference type="EMBL" id="FNVT01000006">
    <property type="protein sequence ID" value="SEG89254.1"/>
    <property type="molecule type" value="Genomic_DNA"/>
</dbReference>
<keyword evidence="2" id="KW-1185">Reference proteome</keyword>
<evidence type="ECO:0000313" key="2">
    <source>
        <dbReference type="Proteomes" id="UP000236732"/>
    </source>
</evidence>
<dbReference type="RefSeq" id="WP_200824199.1">
    <property type="nucleotide sequence ID" value="NZ_FNVT01000006.1"/>
</dbReference>
<dbReference type="InterPro" id="IPR029068">
    <property type="entry name" value="Glyas_Bleomycin-R_OHBP_Dase"/>
</dbReference>
<accession>A0A1H6DVZ5</accession>
<organism evidence="1 2">
    <name type="scientific">Nonomuraea solani</name>
    <dbReference type="NCBI Taxonomy" id="1144553"/>
    <lineage>
        <taxon>Bacteria</taxon>
        <taxon>Bacillati</taxon>
        <taxon>Actinomycetota</taxon>
        <taxon>Actinomycetes</taxon>
        <taxon>Streptosporangiales</taxon>
        <taxon>Streptosporangiaceae</taxon>
        <taxon>Nonomuraea</taxon>
    </lineage>
</organism>
<sequence length="78" mass="8484">MTWYFPRIAYLPVHDLGSQIAQPVVAFAVTDPAREHARPQAEGARLGRGERLMRLTDPSGIVVEPTEWIAPGGHPPAG</sequence>
<gene>
    <name evidence="1" type="ORF">SAMN05444920_106416</name>
</gene>
<reference evidence="1 2" key="1">
    <citation type="submission" date="2016-10" db="EMBL/GenBank/DDBJ databases">
        <authorList>
            <person name="de Groot N.N."/>
        </authorList>
    </citation>
    <scope>NUCLEOTIDE SEQUENCE [LARGE SCALE GENOMIC DNA]</scope>
    <source>
        <strain evidence="1 2">CGMCC 4.7037</strain>
    </source>
</reference>